<protein>
    <recommendedName>
        <fullName evidence="3">Transposase</fullName>
    </recommendedName>
</protein>
<organism evidence="1 2">
    <name type="scientific">Candidatus Lokiarchaeum ossiferum</name>
    <dbReference type="NCBI Taxonomy" id="2951803"/>
    <lineage>
        <taxon>Archaea</taxon>
        <taxon>Promethearchaeati</taxon>
        <taxon>Promethearchaeota</taxon>
        <taxon>Promethearchaeia</taxon>
        <taxon>Promethearchaeales</taxon>
        <taxon>Promethearchaeaceae</taxon>
        <taxon>Candidatus Lokiarchaeum</taxon>
    </lineage>
</organism>
<dbReference type="EMBL" id="CP104013">
    <property type="protein sequence ID" value="UYP45997.1"/>
    <property type="molecule type" value="Genomic_DNA"/>
</dbReference>
<proteinExistence type="predicted"/>
<name>A0ABY6HUH3_9ARCH</name>
<dbReference type="Proteomes" id="UP001208689">
    <property type="component" value="Chromosome"/>
</dbReference>
<sequence length="45" mass="5517">MTETADLVKEEPRDKVEIRKRLIIIENQIKWLKKIRETLQLQLKQ</sequence>
<accession>A0ABY6HUH3</accession>
<evidence type="ECO:0000313" key="1">
    <source>
        <dbReference type="EMBL" id="UYP45997.1"/>
    </source>
</evidence>
<reference evidence="1" key="1">
    <citation type="submission" date="2022-09" db="EMBL/GenBank/DDBJ databases">
        <title>Actin cytoskeleton and complex cell architecture in an #Asgard archaeon.</title>
        <authorList>
            <person name="Ponce Toledo R.I."/>
            <person name="Schleper C."/>
            <person name="Rodrigues Oliveira T."/>
            <person name="Wollweber F."/>
            <person name="Xu J."/>
            <person name="Rittmann S."/>
            <person name="Klingl A."/>
            <person name="Pilhofer M."/>
        </authorList>
    </citation>
    <scope>NUCLEOTIDE SEQUENCE</scope>
    <source>
        <strain evidence="1">B-35</strain>
    </source>
</reference>
<gene>
    <name evidence="1" type="ORF">NEF87_002282</name>
</gene>
<evidence type="ECO:0008006" key="3">
    <source>
        <dbReference type="Google" id="ProtNLM"/>
    </source>
</evidence>
<evidence type="ECO:0000313" key="2">
    <source>
        <dbReference type="Proteomes" id="UP001208689"/>
    </source>
</evidence>
<keyword evidence="2" id="KW-1185">Reference proteome</keyword>